<dbReference type="InterPro" id="IPR051309">
    <property type="entry name" value="ABCF_ATPase"/>
</dbReference>
<dbReference type="InterPro" id="IPR003593">
    <property type="entry name" value="AAA+_ATPase"/>
</dbReference>
<dbReference type="InterPro" id="IPR032781">
    <property type="entry name" value="ABC_tran_Xtn"/>
</dbReference>
<dbReference type="CDD" id="cd03221">
    <property type="entry name" value="ABCF_EF-3"/>
    <property type="match status" value="2"/>
</dbReference>
<feature type="coiled-coil region" evidence="3">
    <location>
        <begin position="248"/>
        <end position="282"/>
    </location>
</feature>
<evidence type="ECO:0000313" key="6">
    <source>
        <dbReference type="Proteomes" id="UP001223586"/>
    </source>
</evidence>
<comment type="caution">
    <text evidence="5">The sequence shown here is derived from an EMBL/GenBank/DDBJ whole genome shotgun (WGS) entry which is preliminary data.</text>
</comment>
<evidence type="ECO:0000256" key="2">
    <source>
        <dbReference type="ARBA" id="ARBA00022840"/>
    </source>
</evidence>
<reference evidence="5 6" key="1">
    <citation type="submission" date="2023-07" db="EMBL/GenBank/DDBJ databases">
        <title>Genomic Encyclopedia of Type Strains, Phase IV (KMG-IV): sequencing the most valuable type-strain genomes for metagenomic binning, comparative biology and taxonomic classification.</title>
        <authorList>
            <person name="Goeker M."/>
        </authorList>
    </citation>
    <scope>NUCLEOTIDE SEQUENCE [LARGE SCALE GENOMIC DNA]</scope>
    <source>
        <strain evidence="5 6">DSM 23837</strain>
    </source>
</reference>
<evidence type="ECO:0000313" key="5">
    <source>
        <dbReference type="EMBL" id="MDQ0177249.1"/>
    </source>
</evidence>
<evidence type="ECO:0000256" key="1">
    <source>
        <dbReference type="ARBA" id="ARBA00022741"/>
    </source>
</evidence>
<sequence length="626" mass="71991">MIICSGQKLTKSYGGTNIFAEITFDIHEGDRIGLVGRNGSGKSTLLRLLSKMEMMDEGQLHWKKGVKIGYLEQLPSFENDITVAALLKSVFHELMEIEKAMKELEKRMASERDNGKLQAHLAAYGRLQDQFTHEGGYEIEAAIDRIVNGLQMEALKDRLFSSLSGGEQTKVGLGMMLLKKPALLLLDEPTNHLDIRAVEWLESFLATYQGTVVVISHDRYFLDKVVNKIYELEDGELHFYETNFTGYVEEKEKRLLQAFHQYQEQQKKIKKMKEAIKKLKEWANRANPPNEGLHKRARSMEKALEKMIKLDKPNINRKKLTLNFDANHRSGNDVIMLKSVSKTFHNKSLFQDVNMHVRYQERVAIVGDNGSGKSTLVKIMLQKLNPDHGDVKIGSNVKVGYLSQFVMDKEQNGTVLAAFRSQVQVTEAEARHILAKFLFYGHSVFRQASQLSGGERVRLRLAQLMYQDVNVLILDEPTNHLDIESCEVLEEALEKFNGTIIAISHDRYFLNRLFEKIYWIQDQSIQGFAGNYDWAKQKRSELEQQAEVETKRVKNKATFAAKNNQEDLINTLEAQIEQLEASIDLLAEKLAHEEQLEVLQQIYEEKQQLMHQCEQLYEELSNIYDE</sequence>
<dbReference type="SMART" id="SM00382">
    <property type="entry name" value="AAA"/>
    <property type="match status" value="2"/>
</dbReference>
<dbReference type="InterPro" id="IPR003439">
    <property type="entry name" value="ABC_transporter-like_ATP-bd"/>
</dbReference>
<dbReference type="PANTHER" id="PTHR42855:SF2">
    <property type="entry name" value="DRUG RESISTANCE ABC TRANSPORTER,ATP-BINDING PROTEIN"/>
    <property type="match status" value="1"/>
</dbReference>
<protein>
    <submittedName>
        <fullName evidence="5">ATPase subunit of ABC transporter with duplicated ATPase domains</fullName>
    </submittedName>
</protein>
<dbReference type="InterPro" id="IPR017871">
    <property type="entry name" value="ABC_transporter-like_CS"/>
</dbReference>
<evidence type="ECO:0000259" key="4">
    <source>
        <dbReference type="PROSITE" id="PS50893"/>
    </source>
</evidence>
<dbReference type="Proteomes" id="UP001223586">
    <property type="component" value="Unassembled WGS sequence"/>
</dbReference>
<dbReference type="SUPFAM" id="SSF52540">
    <property type="entry name" value="P-loop containing nucleoside triphosphate hydrolases"/>
    <property type="match status" value="2"/>
</dbReference>
<keyword evidence="1" id="KW-0547">Nucleotide-binding</keyword>
<keyword evidence="3" id="KW-0175">Coiled coil</keyword>
<evidence type="ECO:0000256" key="3">
    <source>
        <dbReference type="SAM" id="Coils"/>
    </source>
</evidence>
<keyword evidence="2" id="KW-0067">ATP-binding</keyword>
<name>A0ABT9WVB6_9BACI</name>
<feature type="domain" description="ABC transporter" evidence="4">
    <location>
        <begin position="4"/>
        <end position="259"/>
    </location>
</feature>
<proteinExistence type="predicted"/>
<organism evidence="5 6">
    <name type="scientific">Bacillus chungangensis</name>
    <dbReference type="NCBI Taxonomy" id="587633"/>
    <lineage>
        <taxon>Bacteria</taxon>
        <taxon>Bacillati</taxon>
        <taxon>Bacillota</taxon>
        <taxon>Bacilli</taxon>
        <taxon>Bacillales</taxon>
        <taxon>Bacillaceae</taxon>
        <taxon>Bacillus</taxon>
    </lineage>
</organism>
<dbReference type="PROSITE" id="PS50893">
    <property type="entry name" value="ABC_TRANSPORTER_2"/>
    <property type="match status" value="2"/>
</dbReference>
<feature type="coiled-coil region" evidence="3">
    <location>
        <begin position="532"/>
        <end position="626"/>
    </location>
</feature>
<dbReference type="EMBL" id="JAUSTT010000020">
    <property type="protein sequence ID" value="MDQ0177249.1"/>
    <property type="molecule type" value="Genomic_DNA"/>
</dbReference>
<dbReference type="PROSITE" id="PS00211">
    <property type="entry name" value="ABC_TRANSPORTER_1"/>
    <property type="match status" value="2"/>
</dbReference>
<keyword evidence="6" id="KW-1185">Reference proteome</keyword>
<gene>
    <name evidence="5" type="ORF">J2S08_003128</name>
</gene>
<dbReference type="RefSeq" id="WP_307231086.1">
    <property type="nucleotide sequence ID" value="NZ_JAUSTT010000020.1"/>
</dbReference>
<dbReference type="Pfam" id="PF00005">
    <property type="entry name" value="ABC_tran"/>
    <property type="match status" value="2"/>
</dbReference>
<feature type="domain" description="ABC transporter" evidence="4">
    <location>
        <begin position="335"/>
        <end position="547"/>
    </location>
</feature>
<dbReference type="Pfam" id="PF12848">
    <property type="entry name" value="ABC_tran_Xtn"/>
    <property type="match status" value="1"/>
</dbReference>
<dbReference type="PANTHER" id="PTHR42855">
    <property type="entry name" value="ABC TRANSPORTER ATP-BINDING SUBUNIT"/>
    <property type="match status" value="1"/>
</dbReference>
<dbReference type="InterPro" id="IPR027417">
    <property type="entry name" value="P-loop_NTPase"/>
</dbReference>
<dbReference type="Gene3D" id="3.40.50.300">
    <property type="entry name" value="P-loop containing nucleotide triphosphate hydrolases"/>
    <property type="match status" value="2"/>
</dbReference>
<dbReference type="NCBIfam" id="NF000355">
    <property type="entry name" value="ribo_prot_ABC_F"/>
    <property type="match status" value="1"/>
</dbReference>
<accession>A0ABT9WVB6</accession>
<feature type="coiled-coil region" evidence="3">
    <location>
        <begin position="87"/>
        <end position="114"/>
    </location>
</feature>